<sequence>MSATWWGCCCFVCFLSSFVVGKEDFHEELYIKPFPSGDVLTYFQFTTLWSVDIRDKNAFSHYNLFPKSFGQIITKYSVEELHLSLTQGFWNTHLWGYAMQPASPGAELAVWFQDEVSQSIDKEWRSLTNVLSGQFCASLNFIKAENTASPNVSFRRRGVTSSKYNDSRTLRYSSLPREIVCTENLTPWKKLLPCDSKSGLSSLLNSLLIYKVKYHSMSINLRTICEDSECQVPLLELQQTLSIVTDPVLRSGGYDWSLRKLFGHSLRSSCPLATTSKVLVDITGNDTDFSFSLKPKPTRIILKAEEEPSRQFAVYNLKGKGKIPKLLSSDSGFNLVFKWKRRHNHVKVPYFFAHRFLTGYGEEHAGIQCEMYNHHKTASIKIVYFQVFPWHFRIFLHTLRIRINDVIIKPEYIDYVPSRDRERPTKLELALAVPPDSIVTVNLEFDRVFLKWTEHPPDAHHGFYLPSGVITAKLISSENTTFPTSHESLFSPSIKGTKTADNVIRMYTEVLLVPLPTPDFSMPYNVICLTCTVVAIAFGSLYNLSTKRLQEVDPREPTGILGKLKQKLLKLKEKLFPPRKSEDKQKDSKKND</sequence>
<comment type="caution">
    <text evidence="1">The sequence shown here is derived from an EMBL/GenBank/DDBJ whole genome shotgun (WGS) entry which is preliminary data.</text>
</comment>
<proteinExistence type="predicted"/>
<dbReference type="InterPro" id="IPR007245">
    <property type="entry name" value="PIG-T"/>
</dbReference>
<dbReference type="GO" id="GO:0016255">
    <property type="term" value="P:attachment of GPI anchor to protein"/>
    <property type="evidence" value="ECO:0007669"/>
    <property type="project" value="InterPro"/>
</dbReference>
<evidence type="ECO:0000313" key="2">
    <source>
        <dbReference type="Proteomes" id="UP001152795"/>
    </source>
</evidence>
<accession>A0A6S7GLL7</accession>
<dbReference type="Pfam" id="PF04113">
    <property type="entry name" value="Gpi16"/>
    <property type="match status" value="2"/>
</dbReference>
<reference evidence="1" key="1">
    <citation type="submission" date="2020-04" db="EMBL/GenBank/DDBJ databases">
        <authorList>
            <person name="Alioto T."/>
            <person name="Alioto T."/>
            <person name="Gomez Garrido J."/>
        </authorList>
    </citation>
    <scope>NUCLEOTIDE SEQUENCE</scope>
    <source>
        <strain evidence="1">A484AB</strain>
    </source>
</reference>
<gene>
    <name evidence="1" type="ORF">PACLA_8A006426</name>
</gene>
<dbReference type="PANTHER" id="PTHR12959:SF11">
    <property type="entry name" value="GPI TRANSAMIDASE COMPONENT PIG-T"/>
    <property type="match status" value="1"/>
</dbReference>
<keyword evidence="2" id="KW-1185">Reference proteome</keyword>
<evidence type="ECO:0000313" key="1">
    <source>
        <dbReference type="EMBL" id="CAB3992413.1"/>
    </source>
</evidence>
<name>A0A6S7GLL7_PARCT</name>
<dbReference type="GO" id="GO:0042765">
    <property type="term" value="C:GPI-anchor transamidase complex"/>
    <property type="evidence" value="ECO:0007669"/>
    <property type="project" value="InterPro"/>
</dbReference>
<dbReference type="OrthoDB" id="331263at2759"/>
<dbReference type="PANTHER" id="PTHR12959">
    <property type="entry name" value="GPI TRANSAMIDASE COMPONENT PIG-T-RELATED"/>
    <property type="match status" value="1"/>
</dbReference>
<organism evidence="1 2">
    <name type="scientific">Paramuricea clavata</name>
    <name type="common">Red gorgonian</name>
    <name type="synonym">Violescent sea-whip</name>
    <dbReference type="NCBI Taxonomy" id="317549"/>
    <lineage>
        <taxon>Eukaryota</taxon>
        <taxon>Metazoa</taxon>
        <taxon>Cnidaria</taxon>
        <taxon>Anthozoa</taxon>
        <taxon>Octocorallia</taxon>
        <taxon>Malacalcyonacea</taxon>
        <taxon>Plexauridae</taxon>
        <taxon>Paramuricea</taxon>
    </lineage>
</organism>
<dbReference type="AlphaFoldDB" id="A0A6S7GLL7"/>
<dbReference type="Proteomes" id="UP001152795">
    <property type="component" value="Unassembled WGS sequence"/>
</dbReference>
<protein>
    <submittedName>
        <fullName evidence="1">GPI transamidase component PIG-T</fullName>
    </submittedName>
</protein>
<dbReference type="EMBL" id="CACRXK020002045">
    <property type="protein sequence ID" value="CAB3992413.1"/>
    <property type="molecule type" value="Genomic_DNA"/>
</dbReference>